<dbReference type="KEGG" id="mhk:DFR87_03370"/>
<sequence>MKVFSGRKFEVHVDKVVLPNHRERTVEYVKHRGSVVLIPMLHEDEIVMIYQYRPVIGKWIYELPAGTMEEGEDPLATAKRELIEETGYEATSLTELLSFYPSPGITNEIMHIYLARDLRYVGAKPEEYEVIEVKPMKFNEIESLIMDGTIQDGKTVLGILYLKNKGIPNL</sequence>
<reference evidence="5" key="3">
    <citation type="submission" date="2020-03" db="EMBL/GenBank/DDBJ databases">
        <title>Sequencing and Assembly of Multiple Reported Metal-Biooxidizing Members of the Extremely Thermoacidophilic Archaeal Family Sulfolobaceae.</title>
        <authorList>
            <person name="Counts J.A."/>
            <person name="Kelly R.M."/>
        </authorList>
    </citation>
    <scope>NUCLEOTIDE SEQUENCE [LARGE SCALE GENOMIC DNA]</scope>
    <source>
        <strain evidence="5">HO1-1</strain>
    </source>
</reference>
<dbReference type="GO" id="GO:0019693">
    <property type="term" value="P:ribose phosphate metabolic process"/>
    <property type="evidence" value="ECO:0007669"/>
    <property type="project" value="TreeGrafter"/>
</dbReference>
<accession>A0A2U9IS68</accession>
<keyword evidence="2" id="KW-0378">Hydrolase</keyword>
<evidence type="ECO:0000313" key="4">
    <source>
        <dbReference type="EMBL" id="AWR98891.1"/>
    </source>
</evidence>
<dbReference type="STRING" id="1293036.GCA_001315825_01680"/>
<dbReference type="OrthoDB" id="104705at2157"/>
<dbReference type="PANTHER" id="PTHR11839:SF18">
    <property type="entry name" value="NUDIX HYDROLASE DOMAIN-CONTAINING PROTEIN"/>
    <property type="match status" value="1"/>
</dbReference>
<dbReference type="EMBL" id="CP029287">
    <property type="protein sequence ID" value="AWR98891.1"/>
    <property type="molecule type" value="Genomic_DNA"/>
</dbReference>
<dbReference type="SUPFAM" id="SSF55811">
    <property type="entry name" value="Nudix"/>
    <property type="match status" value="1"/>
</dbReference>
<dbReference type="AlphaFoldDB" id="A0A2U9IS68"/>
<gene>
    <name evidence="4" type="ORF">DFR87_03370</name>
</gene>
<evidence type="ECO:0000256" key="1">
    <source>
        <dbReference type="ARBA" id="ARBA00001946"/>
    </source>
</evidence>
<keyword evidence="5" id="KW-1185">Reference proteome</keyword>
<organism evidence="4 5">
    <name type="scientific">Metallosphaera hakonensis JCM 8857 = DSM 7519</name>
    <dbReference type="NCBI Taxonomy" id="1293036"/>
    <lineage>
        <taxon>Archaea</taxon>
        <taxon>Thermoproteota</taxon>
        <taxon>Thermoprotei</taxon>
        <taxon>Sulfolobales</taxon>
        <taxon>Sulfolobaceae</taxon>
        <taxon>Metallosphaera</taxon>
    </lineage>
</organism>
<evidence type="ECO:0000313" key="5">
    <source>
        <dbReference type="Proteomes" id="UP000247586"/>
    </source>
</evidence>
<protein>
    <submittedName>
        <fullName evidence="4">NUDIX domain-containing protein</fullName>
    </submittedName>
</protein>
<name>A0A2U9IS68_9CREN</name>
<dbReference type="InterPro" id="IPR000086">
    <property type="entry name" value="NUDIX_hydrolase_dom"/>
</dbReference>
<dbReference type="FunFam" id="3.90.79.10:FF:000024">
    <property type="entry name" value="ADP-ribose pyrophosphatase"/>
    <property type="match status" value="1"/>
</dbReference>
<feature type="domain" description="Nudix hydrolase" evidence="3">
    <location>
        <begin position="31"/>
        <end position="158"/>
    </location>
</feature>
<dbReference type="InterPro" id="IPR020084">
    <property type="entry name" value="NUDIX_hydrolase_CS"/>
</dbReference>
<dbReference type="Pfam" id="PF00293">
    <property type="entry name" value="NUDIX"/>
    <property type="match status" value="1"/>
</dbReference>
<dbReference type="PANTHER" id="PTHR11839">
    <property type="entry name" value="UDP/ADP-SUGAR PYROPHOSPHATASE"/>
    <property type="match status" value="1"/>
</dbReference>
<comment type="cofactor">
    <cofactor evidence="1">
        <name>Mg(2+)</name>
        <dbReference type="ChEBI" id="CHEBI:18420"/>
    </cofactor>
</comment>
<proteinExistence type="predicted"/>
<dbReference type="PROSITE" id="PS00893">
    <property type="entry name" value="NUDIX_BOX"/>
    <property type="match status" value="1"/>
</dbReference>
<dbReference type="Proteomes" id="UP000247586">
    <property type="component" value="Chromosome"/>
</dbReference>
<dbReference type="InterPro" id="IPR015797">
    <property type="entry name" value="NUDIX_hydrolase-like_dom_sf"/>
</dbReference>
<dbReference type="GO" id="GO:0006753">
    <property type="term" value="P:nucleoside phosphate metabolic process"/>
    <property type="evidence" value="ECO:0007669"/>
    <property type="project" value="TreeGrafter"/>
</dbReference>
<dbReference type="GeneID" id="36834350"/>
<dbReference type="CDD" id="cd03424">
    <property type="entry name" value="NUDIX_ADPRase_Nudt5_UGPPase_Nudt14"/>
    <property type="match status" value="1"/>
</dbReference>
<reference evidence="5" key="2">
    <citation type="submission" date="2020-03" db="EMBL/GenBank/DDBJ databases">
        <title>Complete Genome Sequences of Extremely Thermoacidophilic, Metal-Mobilizing Type-Strain Members of the Archaeal Family Sulfolobaceae: Acidianus brierleyi DSM-1651T, Acidianus sulfidivorans DSM-18786T, Metallosphaera hakonensis DSM-7519T, and Metallosphaera prunae DSM-10039T.</title>
        <authorList>
            <person name="Counts J.A."/>
            <person name="Kelly R.M."/>
        </authorList>
    </citation>
    <scope>NUCLEOTIDE SEQUENCE [LARGE SCALE GENOMIC DNA]</scope>
    <source>
        <strain evidence="5">HO1-1</strain>
    </source>
</reference>
<dbReference type="RefSeq" id="WP_054836721.1">
    <property type="nucleotide sequence ID" value="NZ_BBBA01000009.1"/>
</dbReference>
<reference evidence="4 5" key="1">
    <citation type="submission" date="2018-05" db="EMBL/GenBank/DDBJ databases">
        <title>Complete Genome Sequences of Extremely Thermoacidophilic, Metal-Mobilizing Type-Strain Members of the Archaeal Family Sulfolobaceae: Acidianus brierleyi DSM-1651T, Acidianus sulfidivorans DSM-18786T, Metallosphaera hakonensis DSM-7519T, and Metallosphaera prunae DSM-10039T.</title>
        <authorList>
            <person name="Counts J.A."/>
            <person name="Kelly R.M."/>
        </authorList>
    </citation>
    <scope>NUCLEOTIDE SEQUENCE [LARGE SCALE GENOMIC DNA]</scope>
    <source>
        <strain evidence="4 5">HO1-1</strain>
    </source>
</reference>
<dbReference type="Gene3D" id="3.90.79.10">
    <property type="entry name" value="Nucleoside Triphosphate Pyrophosphohydrolase"/>
    <property type="match status" value="1"/>
</dbReference>
<evidence type="ECO:0000256" key="2">
    <source>
        <dbReference type="ARBA" id="ARBA00022801"/>
    </source>
</evidence>
<dbReference type="GO" id="GO:0016787">
    <property type="term" value="F:hydrolase activity"/>
    <property type="evidence" value="ECO:0007669"/>
    <property type="project" value="UniProtKB-KW"/>
</dbReference>
<evidence type="ECO:0000259" key="3">
    <source>
        <dbReference type="PROSITE" id="PS51462"/>
    </source>
</evidence>
<dbReference type="PROSITE" id="PS51462">
    <property type="entry name" value="NUDIX"/>
    <property type="match status" value="1"/>
</dbReference>